<dbReference type="InterPro" id="IPR017937">
    <property type="entry name" value="Thioredoxin_CS"/>
</dbReference>
<feature type="signal peptide" evidence="7">
    <location>
        <begin position="1"/>
        <end position="19"/>
    </location>
</feature>
<feature type="domain" description="Thioredoxin-like fold" evidence="9">
    <location>
        <begin position="110"/>
        <end position="230"/>
    </location>
</feature>
<comment type="function">
    <text evidence="7">Required for disulfide bond formation in some periplasmic proteins. Acts by transferring its disulfide bond to other proteins and is reduced in the process.</text>
</comment>
<evidence type="ECO:0000256" key="4">
    <source>
        <dbReference type="ARBA" id="ARBA00022764"/>
    </source>
</evidence>
<dbReference type="InterPro" id="IPR036249">
    <property type="entry name" value="Thioredoxin-like_sf"/>
</dbReference>
<dbReference type="SUPFAM" id="SSF54423">
    <property type="entry name" value="DsbC/DsbG N-terminal domain-like"/>
    <property type="match status" value="1"/>
</dbReference>
<evidence type="ECO:0000256" key="1">
    <source>
        <dbReference type="ARBA" id="ARBA00004418"/>
    </source>
</evidence>
<dbReference type="CDD" id="cd03020">
    <property type="entry name" value="DsbA_DsbC_DsbG"/>
    <property type="match status" value="1"/>
</dbReference>
<name>A0A941IEJ6_9BURK</name>
<dbReference type="SUPFAM" id="SSF52833">
    <property type="entry name" value="Thioredoxin-like"/>
    <property type="match status" value="1"/>
</dbReference>
<dbReference type="Gene3D" id="3.10.450.70">
    <property type="entry name" value="Disulphide bond isomerase, DsbC/G, N-terminal"/>
    <property type="match status" value="1"/>
</dbReference>
<comment type="subcellular location">
    <subcellularLocation>
        <location evidence="1 7">Periplasm</location>
    </subcellularLocation>
</comment>
<dbReference type="InterPro" id="IPR051470">
    <property type="entry name" value="Thiol:disulfide_interchange"/>
</dbReference>
<dbReference type="Proteomes" id="UP000678545">
    <property type="component" value="Unassembled WGS sequence"/>
</dbReference>
<dbReference type="Gene3D" id="3.40.30.10">
    <property type="entry name" value="Glutaredoxin"/>
    <property type="match status" value="1"/>
</dbReference>
<sequence>MKKILIALVLAGVGTFAQAETPTEAYIKKTISANIGGGAKVDSVTKTPYGGLYEVRMGSEIVYTDEKAKYVFVGSIIDVKGTVNFTKQRTDELNRVNFSELPLESALKYVKGDGKRVIAIFEDPNCGYCKKFRKTLQSVDNVTIYTFMYNILAEDSAVKSRDIWCSADRSKAWDEWMMNGKVAATAPANCNAPNDKILALGKKLRVTGTPTVIFTDGSRLPGMVDVKGLEDKFASLKNPSIVAK</sequence>
<dbReference type="InterPro" id="IPR009094">
    <property type="entry name" value="DiS-bond_isomerase_DsbC/G_N_sf"/>
</dbReference>
<evidence type="ECO:0000256" key="3">
    <source>
        <dbReference type="ARBA" id="ARBA00022729"/>
    </source>
</evidence>
<reference evidence="10" key="1">
    <citation type="submission" date="2021-04" db="EMBL/GenBank/DDBJ databases">
        <title>novel species isolated from subtropical streams in China.</title>
        <authorList>
            <person name="Lu H."/>
        </authorList>
    </citation>
    <scope>NUCLEOTIDE SEQUENCE</scope>
    <source>
        <strain evidence="10">FT137W</strain>
    </source>
</reference>
<evidence type="ECO:0000256" key="7">
    <source>
        <dbReference type="RuleBase" id="RU364038"/>
    </source>
</evidence>
<evidence type="ECO:0000256" key="2">
    <source>
        <dbReference type="ARBA" id="ARBA00009813"/>
    </source>
</evidence>
<keyword evidence="3 7" id="KW-0732">Signal</keyword>
<dbReference type="PROSITE" id="PS00194">
    <property type="entry name" value="THIOREDOXIN_1"/>
    <property type="match status" value="1"/>
</dbReference>
<dbReference type="InterPro" id="IPR012336">
    <property type="entry name" value="Thioredoxin-like_fold"/>
</dbReference>
<dbReference type="Pfam" id="PF13098">
    <property type="entry name" value="Thioredoxin_2"/>
    <property type="match status" value="1"/>
</dbReference>
<dbReference type="Pfam" id="PF10411">
    <property type="entry name" value="DsbC_N"/>
    <property type="match status" value="1"/>
</dbReference>
<dbReference type="AlphaFoldDB" id="A0A941IEJ6"/>
<dbReference type="GO" id="GO:0042597">
    <property type="term" value="C:periplasmic space"/>
    <property type="evidence" value="ECO:0007669"/>
    <property type="project" value="UniProtKB-SubCell"/>
</dbReference>
<keyword evidence="5" id="KW-1015">Disulfide bond</keyword>
<dbReference type="PANTHER" id="PTHR35272">
    <property type="entry name" value="THIOL:DISULFIDE INTERCHANGE PROTEIN DSBC-RELATED"/>
    <property type="match status" value="1"/>
</dbReference>
<dbReference type="InterPro" id="IPR033954">
    <property type="entry name" value="DiS-bond_Isoase_DsbC/G"/>
</dbReference>
<organism evidence="10 11">
    <name type="scientific">Undibacterium fentianense</name>
    <dbReference type="NCBI Taxonomy" id="2828728"/>
    <lineage>
        <taxon>Bacteria</taxon>
        <taxon>Pseudomonadati</taxon>
        <taxon>Pseudomonadota</taxon>
        <taxon>Betaproteobacteria</taxon>
        <taxon>Burkholderiales</taxon>
        <taxon>Oxalobacteraceae</taxon>
        <taxon>Undibacterium</taxon>
    </lineage>
</organism>
<proteinExistence type="inferred from homology"/>
<comment type="caution">
    <text evidence="10">The sequence shown here is derived from an EMBL/GenBank/DDBJ whole genome shotgun (WGS) entry which is preliminary data.</text>
</comment>
<comment type="similarity">
    <text evidence="2 7">Belongs to the thioredoxin family. DsbC subfamily.</text>
</comment>
<feature type="chain" id="PRO_5038168105" description="Thiol:disulfide interchange protein" evidence="7">
    <location>
        <begin position="20"/>
        <end position="244"/>
    </location>
</feature>
<accession>A0A941IEJ6</accession>
<dbReference type="InterPro" id="IPR018950">
    <property type="entry name" value="DiS-bond_isomerase_DsbC/G_N"/>
</dbReference>
<gene>
    <name evidence="10" type="ORF">KDM90_06770</name>
</gene>
<evidence type="ECO:0000256" key="6">
    <source>
        <dbReference type="ARBA" id="ARBA00023284"/>
    </source>
</evidence>
<evidence type="ECO:0000313" key="11">
    <source>
        <dbReference type="Proteomes" id="UP000678545"/>
    </source>
</evidence>
<dbReference type="PANTHER" id="PTHR35272:SF3">
    <property type="entry name" value="THIOL:DISULFIDE INTERCHANGE PROTEIN DSBC"/>
    <property type="match status" value="1"/>
</dbReference>
<keyword evidence="11" id="KW-1185">Reference proteome</keyword>
<dbReference type="RefSeq" id="WP_212674824.1">
    <property type="nucleotide sequence ID" value="NZ_JAGSPJ010000002.1"/>
</dbReference>
<evidence type="ECO:0000256" key="5">
    <source>
        <dbReference type="ARBA" id="ARBA00023157"/>
    </source>
</evidence>
<protein>
    <recommendedName>
        <fullName evidence="7">Thiol:disulfide interchange protein</fullName>
    </recommendedName>
</protein>
<keyword evidence="6 7" id="KW-0676">Redox-active center</keyword>
<feature type="domain" description="Disulphide bond isomerase DsbC/G N-terminal" evidence="8">
    <location>
        <begin position="19"/>
        <end position="86"/>
    </location>
</feature>
<evidence type="ECO:0000313" key="10">
    <source>
        <dbReference type="EMBL" id="MBR7799696.1"/>
    </source>
</evidence>
<keyword evidence="4 7" id="KW-0574">Periplasm</keyword>
<evidence type="ECO:0000259" key="9">
    <source>
        <dbReference type="Pfam" id="PF13098"/>
    </source>
</evidence>
<evidence type="ECO:0000259" key="8">
    <source>
        <dbReference type="Pfam" id="PF10411"/>
    </source>
</evidence>
<dbReference type="EMBL" id="JAGSPJ010000002">
    <property type="protein sequence ID" value="MBR7799696.1"/>
    <property type="molecule type" value="Genomic_DNA"/>
</dbReference>